<dbReference type="PANTHER" id="PTHR10655:SF17">
    <property type="entry name" value="LYSOPHOSPHOLIPASE-LIKE PROTEIN 1"/>
    <property type="match status" value="1"/>
</dbReference>
<sequence>MSTDPQQIPLPSVPEREDAIYKPAKNGKHSAVFIFVHGLADSAHFIQDVADQFQAANKLPHMAWVLPNARYHRETMDTAWFLIHGALPVIKPTRPEHLPDEDEEGMLETRTYLESIVEAVHASGVPLDRIVLGGFSQGCAMSLLLHLTSSKYSGKLAGVAGLLGWAPLCDGKDRLEELRKEGGLGARVESKTLVFLGRGTKDPLVPRRAWRYTQEKVKELCAEGTEVECREYEGLEHTLNGAVLRDMCVWLEKVVPPVEGE</sequence>
<dbReference type="EC" id="3.1.2.22" evidence="2"/>
<keyword evidence="5" id="KW-0378">Hydrolase</keyword>
<dbReference type="InterPro" id="IPR003140">
    <property type="entry name" value="PLipase/COase/thioEstase"/>
</dbReference>
<reference evidence="11" key="2">
    <citation type="journal article" date="2022" name="Microb. Genom.">
        <title>A chromosome-scale genome assembly of the tomato pathogen Cladosporium fulvum reveals a compartmentalized genome architecture and the presence of a dispensable chromosome.</title>
        <authorList>
            <person name="Zaccaron A.Z."/>
            <person name="Chen L.H."/>
            <person name="Samaras A."/>
            <person name="Stergiopoulos I."/>
        </authorList>
    </citation>
    <scope>NUCLEOTIDE SEQUENCE</scope>
    <source>
        <strain evidence="11">Race5_Kim</strain>
    </source>
</reference>
<accession>A0A9Q8PCS6</accession>
<dbReference type="RefSeq" id="XP_047764540.1">
    <property type="nucleotide sequence ID" value="XM_047909331.1"/>
</dbReference>
<evidence type="ECO:0000313" key="11">
    <source>
        <dbReference type="EMBL" id="UJO20174.1"/>
    </source>
</evidence>
<dbReference type="EMBL" id="CP090169">
    <property type="protein sequence ID" value="UJO20174.1"/>
    <property type="molecule type" value="Genomic_DNA"/>
</dbReference>
<keyword evidence="12" id="KW-1185">Reference proteome</keyword>
<dbReference type="InterPro" id="IPR029058">
    <property type="entry name" value="AB_hydrolase_fold"/>
</dbReference>
<dbReference type="Gene3D" id="3.40.50.1820">
    <property type="entry name" value="alpha/beta hydrolase"/>
    <property type="match status" value="1"/>
</dbReference>
<evidence type="ECO:0000259" key="10">
    <source>
        <dbReference type="Pfam" id="PF02230"/>
    </source>
</evidence>
<evidence type="ECO:0000256" key="9">
    <source>
        <dbReference type="ARBA" id="ARBA00047337"/>
    </source>
</evidence>
<evidence type="ECO:0000256" key="5">
    <source>
        <dbReference type="ARBA" id="ARBA00022801"/>
    </source>
</evidence>
<evidence type="ECO:0000256" key="3">
    <source>
        <dbReference type="ARBA" id="ARBA00014923"/>
    </source>
</evidence>
<dbReference type="Pfam" id="PF02230">
    <property type="entry name" value="Abhydrolase_2"/>
    <property type="match status" value="1"/>
</dbReference>
<dbReference type="AlphaFoldDB" id="A0A9Q8PCS6"/>
<comment type="similarity">
    <text evidence="1">Belongs to the AB hydrolase superfamily. AB hydrolase 2 family.</text>
</comment>
<comment type="catalytic activity">
    <reaction evidence="9">
        <text>S-hexadecanoyl-L-cysteinyl-[protein] + H2O = L-cysteinyl-[protein] + hexadecanoate + H(+)</text>
        <dbReference type="Rhea" id="RHEA:19233"/>
        <dbReference type="Rhea" id="RHEA-COMP:10131"/>
        <dbReference type="Rhea" id="RHEA-COMP:11032"/>
        <dbReference type="ChEBI" id="CHEBI:7896"/>
        <dbReference type="ChEBI" id="CHEBI:15377"/>
        <dbReference type="ChEBI" id="CHEBI:15378"/>
        <dbReference type="ChEBI" id="CHEBI:29950"/>
        <dbReference type="ChEBI" id="CHEBI:74151"/>
        <dbReference type="EC" id="3.1.2.22"/>
    </reaction>
</comment>
<name>A0A9Q8PCS6_PASFU</name>
<dbReference type="GO" id="GO:0052689">
    <property type="term" value="F:carboxylic ester hydrolase activity"/>
    <property type="evidence" value="ECO:0007669"/>
    <property type="project" value="UniProtKB-KW"/>
</dbReference>
<evidence type="ECO:0000256" key="2">
    <source>
        <dbReference type="ARBA" id="ARBA00012423"/>
    </source>
</evidence>
<dbReference type="GO" id="GO:0008474">
    <property type="term" value="F:palmitoyl-(protein) hydrolase activity"/>
    <property type="evidence" value="ECO:0007669"/>
    <property type="project" value="UniProtKB-EC"/>
</dbReference>
<dbReference type="SUPFAM" id="SSF53474">
    <property type="entry name" value="alpha/beta-Hydrolases"/>
    <property type="match status" value="1"/>
</dbReference>
<dbReference type="GeneID" id="71990061"/>
<proteinExistence type="inferred from homology"/>
<reference evidence="11" key="1">
    <citation type="submission" date="2021-12" db="EMBL/GenBank/DDBJ databases">
        <authorList>
            <person name="Zaccaron A."/>
            <person name="Stergiopoulos I."/>
        </authorList>
    </citation>
    <scope>NUCLEOTIDE SEQUENCE</scope>
    <source>
        <strain evidence="11">Race5_Kim</strain>
    </source>
</reference>
<comment type="function">
    <text evidence="7">Hydrolyzes fatty acids from S-acylated cysteine residues in proteins with a strong preference for palmitoylated G-alpha proteins over other acyl substrates. Mediates the deacylation of G-alpha proteins such as GPA1 in vivo, but has weak or no activity toward palmitoylated Ras proteins. Has weak lysophospholipase activity in vitro; however such activity may not exist in vivo.</text>
</comment>
<dbReference type="KEGG" id="ffu:CLAFUR5_10183"/>
<feature type="domain" description="Phospholipase/carboxylesterase/thioesterase" evidence="10">
    <location>
        <begin position="25"/>
        <end position="253"/>
    </location>
</feature>
<keyword evidence="6" id="KW-0276">Fatty acid metabolism</keyword>
<evidence type="ECO:0000256" key="7">
    <source>
        <dbReference type="ARBA" id="ARBA00029392"/>
    </source>
</evidence>
<organism evidence="11 12">
    <name type="scientific">Passalora fulva</name>
    <name type="common">Tomato leaf mold</name>
    <name type="synonym">Cladosporium fulvum</name>
    <dbReference type="NCBI Taxonomy" id="5499"/>
    <lineage>
        <taxon>Eukaryota</taxon>
        <taxon>Fungi</taxon>
        <taxon>Dikarya</taxon>
        <taxon>Ascomycota</taxon>
        <taxon>Pezizomycotina</taxon>
        <taxon>Dothideomycetes</taxon>
        <taxon>Dothideomycetidae</taxon>
        <taxon>Mycosphaerellales</taxon>
        <taxon>Mycosphaerellaceae</taxon>
        <taxon>Fulvia</taxon>
    </lineage>
</organism>
<keyword evidence="6" id="KW-0443">Lipid metabolism</keyword>
<protein>
    <recommendedName>
        <fullName evidence="3">Acyl-protein thioesterase 1</fullName>
        <ecNumber evidence="2">3.1.2.22</ecNumber>
    </recommendedName>
    <alternativeName>
        <fullName evidence="8">Palmitoyl-protein hydrolase</fullName>
    </alternativeName>
</protein>
<gene>
    <name evidence="11" type="ORF">CLAFUR5_10183</name>
</gene>
<evidence type="ECO:0000256" key="6">
    <source>
        <dbReference type="ARBA" id="ARBA00022832"/>
    </source>
</evidence>
<dbReference type="GO" id="GO:0006631">
    <property type="term" value="P:fatty acid metabolic process"/>
    <property type="evidence" value="ECO:0007669"/>
    <property type="project" value="UniProtKB-KW"/>
</dbReference>
<keyword evidence="4" id="KW-0719">Serine esterase</keyword>
<evidence type="ECO:0000256" key="1">
    <source>
        <dbReference type="ARBA" id="ARBA00006499"/>
    </source>
</evidence>
<dbReference type="Proteomes" id="UP000756132">
    <property type="component" value="Chromosome 7"/>
</dbReference>
<dbReference type="GO" id="GO:0005737">
    <property type="term" value="C:cytoplasm"/>
    <property type="evidence" value="ECO:0007669"/>
    <property type="project" value="TreeGrafter"/>
</dbReference>
<dbReference type="PANTHER" id="PTHR10655">
    <property type="entry name" value="LYSOPHOSPHOLIPASE-RELATED"/>
    <property type="match status" value="1"/>
</dbReference>
<dbReference type="OrthoDB" id="2418081at2759"/>
<evidence type="ECO:0000313" key="12">
    <source>
        <dbReference type="Proteomes" id="UP000756132"/>
    </source>
</evidence>
<evidence type="ECO:0000256" key="8">
    <source>
        <dbReference type="ARBA" id="ARBA00031195"/>
    </source>
</evidence>
<evidence type="ECO:0000256" key="4">
    <source>
        <dbReference type="ARBA" id="ARBA00022487"/>
    </source>
</evidence>
<dbReference type="InterPro" id="IPR050565">
    <property type="entry name" value="LYPA1-2/EST-like"/>
</dbReference>